<dbReference type="PROSITE" id="PS50972">
    <property type="entry name" value="PTERIN_BINDING"/>
    <property type="match status" value="1"/>
</dbReference>
<keyword evidence="9 15" id="KW-0808">Transferase</keyword>
<evidence type="ECO:0000259" key="19">
    <source>
        <dbReference type="PROSITE" id="PS50970"/>
    </source>
</evidence>
<dbReference type="PROSITE" id="PS50970">
    <property type="entry name" value="HCY"/>
    <property type="match status" value="1"/>
</dbReference>
<feature type="binding site" evidence="17">
    <location>
        <position position="766"/>
    </location>
    <ligand>
        <name>methylcob(III)alamin</name>
        <dbReference type="ChEBI" id="CHEBI:28115"/>
    </ligand>
</feature>
<comment type="subcellular location">
    <subcellularLocation>
        <location evidence="15">Cytoplasm</location>
    </subcellularLocation>
</comment>
<evidence type="ECO:0000259" key="21">
    <source>
        <dbReference type="PROSITE" id="PS50974"/>
    </source>
</evidence>
<keyword evidence="10 15" id="KW-0949">S-adenosyl-L-methionine</keyword>
<dbReference type="SUPFAM" id="SSF82282">
    <property type="entry name" value="Homocysteine S-methyltransferase"/>
    <property type="match status" value="1"/>
</dbReference>
<evidence type="ECO:0000256" key="16">
    <source>
        <dbReference type="PIRSR" id="PIRSR000381-1"/>
    </source>
</evidence>
<comment type="function">
    <text evidence="15">Catalyzes the transfer of a methyl group from methylcob(III)alamin (MeCbl) to homocysteine, yielding enzyme-bound cob(I)alamin and methionine in the cytosol. MeCbl is an active form of cobalamin (vitamin B12) used as a cofactor for methionine biosynthesis. Cob(I)alamin form is regenerated to MeCbl by a transfer of a methyl group from 5-methyltetrahydrofolate. The processing of cobalamin in the cytosol occurs in a multiprotein complex composed of at least MMACHC, MMADHC, MTRR (methionine synthase reductase) and MTR which may contribute to shuttle safely and efficiently cobalamin towards MTR in order to produce methionine.</text>
</comment>
<dbReference type="InterPro" id="IPR050554">
    <property type="entry name" value="Met_Synthase/Corrinoid"/>
</dbReference>
<evidence type="ECO:0000256" key="14">
    <source>
        <dbReference type="ARBA" id="ARBA00023285"/>
    </source>
</evidence>
<keyword evidence="12 15" id="KW-0862">Zinc</keyword>
<reference evidence="23" key="3">
    <citation type="submission" date="2025-09" db="UniProtKB">
        <authorList>
            <consortium name="Ensembl"/>
        </authorList>
    </citation>
    <scope>IDENTIFICATION</scope>
</reference>
<dbReference type="InterPro" id="IPR004223">
    <property type="entry name" value="VitB12-dep_Met_synth_activ_dom"/>
</dbReference>
<dbReference type="GO" id="GO:0005829">
    <property type="term" value="C:cytosol"/>
    <property type="evidence" value="ECO:0007669"/>
    <property type="project" value="TreeGrafter"/>
</dbReference>
<feature type="binding site" evidence="16 18">
    <location>
        <position position="310"/>
    </location>
    <ligand>
        <name>Zn(2+)</name>
        <dbReference type="ChEBI" id="CHEBI:29105"/>
    </ligand>
</feature>
<comment type="catalytic activity">
    <reaction evidence="15">
        <text>(6S)-5-methyl-5,6,7,8-tetrahydrofolate + L-homocysteine = (6S)-5,6,7,8-tetrahydrofolate + L-methionine</text>
        <dbReference type="Rhea" id="RHEA:11172"/>
        <dbReference type="ChEBI" id="CHEBI:18608"/>
        <dbReference type="ChEBI" id="CHEBI:57453"/>
        <dbReference type="ChEBI" id="CHEBI:57844"/>
        <dbReference type="ChEBI" id="CHEBI:58199"/>
        <dbReference type="EC" id="2.1.1.13"/>
    </reaction>
</comment>
<feature type="binding site" evidence="17">
    <location>
        <position position="1108"/>
    </location>
    <ligand>
        <name>S-adenosyl-L-methionine</name>
        <dbReference type="ChEBI" id="CHEBI:59789"/>
    </ligand>
</feature>
<dbReference type="GeneTree" id="ENSGT00420000029824"/>
<keyword evidence="14 15" id="KW-0170">Cobalt</keyword>
<evidence type="ECO:0000256" key="12">
    <source>
        <dbReference type="ARBA" id="ARBA00022833"/>
    </source>
</evidence>
<dbReference type="SUPFAM" id="SSF52242">
    <property type="entry name" value="Cobalamin (vitamin B12)-binding domain"/>
    <property type="match status" value="1"/>
</dbReference>
<dbReference type="GO" id="GO:0008705">
    <property type="term" value="F:methionine synthase activity"/>
    <property type="evidence" value="ECO:0007669"/>
    <property type="project" value="UniProtKB-UniRule"/>
</dbReference>
<sequence>CRPALEAELRELLGKRIMILDGGMGTMIQERRLEEEHFRGEEFKDHTHSLKGNNDLLSITQSDVIYSIHKEYLLAGADIIETNTFSSTCIAQADYGLGHLAYRMNKVSAEIARKAADDITNQTGCKRYVAGAVGPTNKTLSVSPSVERPDFRNVTFDELAEAYAEQVRGLLDGGADIIMVETIFDTANAKAALFAIDKLFEESYEPRPIFISGTIVDRSGRTLSGQTGEAFVISVSHAKPLCIGLNCALGATEMRPFIQAIGKCTTAHVLCYPNAGLPNTFGGYDETPELTASHLKDFATDGLVNLVGGCCGTTPAHIRAIAEKVKHCHPRVPPTDVFQDYMLLAGLEPFRIGPYTNFVNIGERCNVAGSRKFAKLIMSGNYEEALSIAKTQVEMGAQVLDINMDEGMLEGPAAMARFCCLISSEPDIARVPLCIDSSNFEVIKAGLKCCQGKCIVNSISLKEGEEEFLQRATTVRRYGAAVVVMAFDEEGQATETERKVDICSRAYRLLVTQVGFDPNDIIFDPNILTIGTGMEEHSEYAINFIRATRLIKELLPGARISGGLSNLSFSFRGMEVIREAMHGAFLYHAIKDGMDMGIVNAGSLPVYDDIDKELLLMCENLIWNKDPEATEKLLLYAQSCAKGGKKVVQTDEWREGTVEERLEYGLIKVIKSARVMKKAVAHLIPFMEKEREAMLLASGSVEEIDPYQGTIVLATVKGDVHDIGKNIVGVVLGCNNFRVIDLGVMIPCDRILREAIDCKADIIGLSGLITPSLDEMIYVAKEMERLGMKTPLLIGGATTSKTHTAVKIAPRYSCPVVHVLDASRSVVVCSQLLDENVKEEFFEETTEEYEDIRQDHYDSLKERRFLSLAQAREKGLHVDWLSQTKPVCPQFLGTRVFEGYDLRRLVDYIDWKPFFDVWQLRGKYPNRGYPKIFKDKTVGEEARRVFDDAQRLLNRLIDNKGLWGRGLVGFWPAQSVGDDIQVYEHDVTPRSTTPLATFYGLRQQAEKDSASSDPYYCLSDFVAPRASCVSDYMGMFAVAVFGAEELSKQFETQGDDYNSIMVKALADRLAEAFAEELHARVRRELWGYSVEENLPTEDMHRIRYEGIRPAAGYPSQPDHTEKTAMWTLGEVEEKTGIKLTESLAMTPAAAVSGLYFSHPKATYFAVGKITREQVEDYAGRKEMPVSEVERWLGPILGYDTD</sequence>
<dbReference type="Pfam" id="PF02965">
    <property type="entry name" value="Met_synt_B12"/>
    <property type="match status" value="1"/>
</dbReference>
<dbReference type="PIRSF" id="PIRSF000381">
    <property type="entry name" value="MetH"/>
    <property type="match status" value="1"/>
</dbReference>
<comment type="cofactor">
    <cofactor evidence="1 15 18">
        <name>Zn(2+)</name>
        <dbReference type="ChEBI" id="CHEBI:29105"/>
    </cofactor>
</comment>
<dbReference type="InterPro" id="IPR003726">
    <property type="entry name" value="HCY_dom"/>
</dbReference>
<dbReference type="AlphaFoldDB" id="A0A8K9X0K3"/>
<comment type="cofactor">
    <cofactor evidence="2 15 16">
        <name>methylcob(III)alamin</name>
        <dbReference type="ChEBI" id="CHEBI:28115"/>
    </cofactor>
</comment>
<evidence type="ECO:0000259" key="20">
    <source>
        <dbReference type="PROSITE" id="PS50972"/>
    </source>
</evidence>
<dbReference type="Gene3D" id="3.10.196.10">
    <property type="entry name" value="Vitamin B12-dependent methionine synthase, activation domain"/>
    <property type="match status" value="1"/>
</dbReference>
<dbReference type="Pfam" id="PF02574">
    <property type="entry name" value="S-methyl_trans"/>
    <property type="match status" value="1"/>
</dbReference>
<feature type="binding site" evidence="17">
    <location>
        <position position="770"/>
    </location>
    <ligand>
        <name>methylcob(III)alamin</name>
        <dbReference type="ChEBI" id="CHEBI:28115"/>
    </ligand>
</feature>
<dbReference type="FunFam" id="3.20.20.330:FF:000001">
    <property type="entry name" value="Methionine synthase"/>
    <property type="match status" value="1"/>
</dbReference>
<keyword evidence="8 15" id="KW-0846">Cobalamin</keyword>
<feature type="binding site" evidence="17">
    <location>
        <begin position="718"/>
        <end position="722"/>
    </location>
    <ligand>
        <name>methylcob(III)alamin</name>
        <dbReference type="ChEBI" id="CHEBI:28115"/>
    </ligand>
</feature>
<dbReference type="Gene3D" id="3.20.20.20">
    <property type="entry name" value="Dihydropteroate synthase-like"/>
    <property type="match status" value="1"/>
</dbReference>
<feature type="binding site" evidence="17">
    <location>
        <begin position="1163"/>
        <end position="1164"/>
    </location>
    <ligand>
        <name>S-adenosyl-L-methionine</name>
        <dbReference type="ChEBI" id="CHEBI:59789"/>
    </ligand>
</feature>
<dbReference type="SUPFAM" id="SSF51717">
    <property type="entry name" value="Dihydropteroate synthetase-like"/>
    <property type="match status" value="1"/>
</dbReference>
<dbReference type="InterPro" id="IPR011822">
    <property type="entry name" value="MetH"/>
</dbReference>
<dbReference type="GO" id="GO:0032259">
    <property type="term" value="P:methylation"/>
    <property type="evidence" value="ECO:0007669"/>
    <property type="project" value="UniProtKB-KW"/>
</dbReference>
<evidence type="ECO:0000256" key="8">
    <source>
        <dbReference type="ARBA" id="ARBA00022628"/>
    </source>
</evidence>
<feature type="binding site" evidence="17">
    <location>
        <position position="822"/>
    </location>
    <ligand>
        <name>methylcob(III)alamin</name>
        <dbReference type="ChEBI" id="CHEBI:28115"/>
    </ligand>
</feature>
<feature type="binding site" evidence="16 18">
    <location>
        <position position="247"/>
    </location>
    <ligand>
        <name>Zn(2+)</name>
        <dbReference type="ChEBI" id="CHEBI:29105"/>
    </ligand>
</feature>
<dbReference type="InterPro" id="IPR036594">
    <property type="entry name" value="Meth_synthase_dom"/>
</dbReference>
<evidence type="ECO:0000256" key="15">
    <source>
        <dbReference type="PIRNR" id="PIRNR000381"/>
    </source>
</evidence>
<dbReference type="InterPro" id="IPR036589">
    <property type="entry name" value="HCY_dom_sf"/>
</dbReference>
<evidence type="ECO:0000256" key="4">
    <source>
        <dbReference type="ARBA" id="ARBA00010398"/>
    </source>
</evidence>
<dbReference type="InterPro" id="IPR011005">
    <property type="entry name" value="Dihydropteroate_synth-like_sf"/>
</dbReference>
<evidence type="ECO:0000256" key="3">
    <source>
        <dbReference type="ARBA" id="ARBA00005178"/>
    </source>
</evidence>
<dbReference type="Gene3D" id="3.40.50.280">
    <property type="entry name" value="Cobalamin-binding domain"/>
    <property type="match status" value="1"/>
</dbReference>
<dbReference type="GO" id="GO:0050667">
    <property type="term" value="P:homocysteine metabolic process"/>
    <property type="evidence" value="ECO:0007669"/>
    <property type="project" value="TreeGrafter"/>
</dbReference>
<dbReference type="GO" id="GO:0008270">
    <property type="term" value="F:zinc ion binding"/>
    <property type="evidence" value="ECO:0007669"/>
    <property type="project" value="UniProtKB-UniRule"/>
</dbReference>
<feature type="domain" description="Pterin-binding" evidence="20">
    <location>
        <begin position="358"/>
        <end position="617"/>
    </location>
</feature>
<dbReference type="Gene3D" id="3.20.20.330">
    <property type="entry name" value="Homocysteine-binding-like domain"/>
    <property type="match status" value="1"/>
</dbReference>
<evidence type="ECO:0000256" key="5">
    <source>
        <dbReference type="ARBA" id="ARBA00012032"/>
    </source>
</evidence>
<dbReference type="NCBIfam" id="TIGR02082">
    <property type="entry name" value="metH"/>
    <property type="match status" value="1"/>
</dbReference>
<keyword evidence="6 15" id="KW-0489">Methyltransferase</keyword>
<dbReference type="PROSITE" id="PS51332">
    <property type="entry name" value="B12_BINDING"/>
    <property type="match status" value="1"/>
</dbReference>
<protein>
    <recommendedName>
        <fullName evidence="5 15">Methionine synthase</fullName>
        <ecNumber evidence="5 15">2.1.1.13</ecNumber>
    </recommendedName>
    <alternativeName>
        <fullName evidence="15">5-methyltetrahydrofolate--homocysteine methyltransferase</fullName>
    </alternativeName>
</protein>
<feature type="domain" description="Hcy-binding" evidence="19">
    <location>
        <begin position="6"/>
        <end position="325"/>
    </location>
</feature>
<dbReference type="FunFam" id="3.20.20.20:FF:000002">
    <property type="entry name" value="Methionine synthase"/>
    <property type="match status" value="1"/>
</dbReference>
<dbReference type="Ensembl" id="ENSOMYT00000166131.1">
    <property type="protein sequence ID" value="ENSOMYP00000125960.1"/>
    <property type="gene ID" value="ENSOMYG00000070737.1"/>
</dbReference>
<keyword evidence="7 15" id="KW-0028">Amino-acid biosynthesis</keyword>
<keyword evidence="15" id="KW-0963">Cytoplasm</keyword>
<feature type="binding site" evidence="17">
    <location>
        <position position="910"/>
    </location>
    <ligand>
        <name>S-adenosyl-L-methionine</name>
        <dbReference type="ChEBI" id="CHEBI:59789"/>
    </ligand>
</feature>
<evidence type="ECO:0000259" key="22">
    <source>
        <dbReference type="PROSITE" id="PS51332"/>
    </source>
</evidence>
<proteinExistence type="inferred from homology"/>
<feature type="binding site" description="axial binding residue" evidence="16">
    <location>
        <position position="721"/>
    </location>
    <ligand>
        <name>methylcob(III)alamin</name>
        <dbReference type="ChEBI" id="CHEBI:28115"/>
    </ligand>
    <ligandPart>
        <name>Co</name>
        <dbReference type="ChEBI" id="CHEBI:27638"/>
    </ligandPart>
</feature>
<evidence type="ECO:0000256" key="6">
    <source>
        <dbReference type="ARBA" id="ARBA00022603"/>
    </source>
</evidence>
<keyword evidence="13 15" id="KW-0486">Methionine biosynthesis</keyword>
<dbReference type="EC" id="2.1.1.13" evidence="5 15"/>
<dbReference type="InterPro" id="IPR036724">
    <property type="entry name" value="Cobalamin-bd_sf"/>
</dbReference>
<dbReference type="InterPro" id="IPR006158">
    <property type="entry name" value="Cobalamin-bd"/>
</dbReference>
<evidence type="ECO:0000256" key="7">
    <source>
        <dbReference type="ARBA" id="ARBA00022605"/>
    </source>
</evidence>
<name>A0A8K9X0K3_ONCMY</name>
<dbReference type="Pfam" id="PF00809">
    <property type="entry name" value="Pterin_bind"/>
    <property type="match status" value="1"/>
</dbReference>
<evidence type="ECO:0000256" key="2">
    <source>
        <dbReference type="ARBA" id="ARBA00001956"/>
    </source>
</evidence>
<feature type="binding site" evidence="16 18">
    <location>
        <position position="311"/>
    </location>
    <ligand>
        <name>Zn(2+)</name>
        <dbReference type="ChEBI" id="CHEBI:29105"/>
    </ligand>
</feature>
<evidence type="ECO:0000313" key="24">
    <source>
        <dbReference type="Proteomes" id="UP000694395"/>
    </source>
</evidence>
<gene>
    <name evidence="23" type="primary">LOC110499554</name>
</gene>
<dbReference type="Pfam" id="PF02310">
    <property type="entry name" value="B12-binding"/>
    <property type="match status" value="1"/>
</dbReference>
<evidence type="ECO:0000256" key="18">
    <source>
        <dbReference type="PROSITE-ProRule" id="PRU00333"/>
    </source>
</evidence>
<reference evidence="23" key="1">
    <citation type="submission" date="2020-07" db="EMBL/GenBank/DDBJ databases">
        <title>A long reads based de novo assembly of the rainbow trout Arlee double haploid line genome.</title>
        <authorList>
            <person name="Gao G."/>
            <person name="Palti Y."/>
        </authorList>
    </citation>
    <scope>NUCLEOTIDE SEQUENCE [LARGE SCALE GENOMIC DNA]</scope>
</reference>
<dbReference type="PANTHER" id="PTHR45833:SF1">
    <property type="entry name" value="METHIONINE SYNTHASE"/>
    <property type="match status" value="1"/>
</dbReference>
<keyword evidence="11 15" id="KW-0479">Metal-binding</keyword>
<comment type="domain">
    <text evidence="15">Modular enzyme with four functionally distinct domains. The isolated Hcy-binding domain catalyzes methyl transfer from free methylcobalamin to homocysteine. The Hcy-binding domain in association with the pterin-binding domain catalyzes the methylation of cob(I)alamin by methyltetrahydrofolate and the methylation of homocysteine. The B12-binding domain binds the cofactor. The AdoMet activation domain binds S-adenosyl-L-methionine. Under aerobic conditions cob(I)alamin can be converted to inactive cob(II)alamin. Reductive methylation by S-adenosyl-L-methionine and flavodoxin regenerates methylcobalamin.</text>
</comment>
<dbReference type="Gene3D" id="1.10.288.10">
    <property type="entry name" value="Cobalamin-dependent Methionine Synthase, domain 2"/>
    <property type="match status" value="1"/>
</dbReference>
<dbReference type="FunFam" id="3.40.50.280:FF:000001">
    <property type="entry name" value="Methionine synthase"/>
    <property type="match status" value="1"/>
</dbReference>
<dbReference type="PANTHER" id="PTHR45833">
    <property type="entry name" value="METHIONINE SYNTHASE"/>
    <property type="match status" value="1"/>
</dbReference>
<evidence type="ECO:0000256" key="17">
    <source>
        <dbReference type="PIRSR" id="PIRSR000381-2"/>
    </source>
</evidence>
<evidence type="ECO:0000256" key="13">
    <source>
        <dbReference type="ARBA" id="ARBA00023167"/>
    </source>
</evidence>
<dbReference type="GO" id="GO:0046653">
    <property type="term" value="P:tetrahydrofolate metabolic process"/>
    <property type="evidence" value="ECO:0007669"/>
    <property type="project" value="TreeGrafter"/>
</dbReference>
<feature type="domain" description="B12-binding" evidence="22">
    <location>
        <begin position="708"/>
        <end position="843"/>
    </location>
</feature>
<reference evidence="23" key="2">
    <citation type="submission" date="2025-08" db="UniProtKB">
        <authorList>
            <consortium name="Ensembl"/>
        </authorList>
    </citation>
    <scope>IDENTIFICATION</scope>
</reference>
<comment type="similarity">
    <text evidence="4">Belongs to the vitamin-B12 dependent methionine synthase family.</text>
</comment>
<dbReference type="GO" id="GO:0031419">
    <property type="term" value="F:cobalamin binding"/>
    <property type="evidence" value="ECO:0007669"/>
    <property type="project" value="UniProtKB-UniRule"/>
</dbReference>
<accession>A0A8K9X0K3</accession>
<dbReference type="Proteomes" id="UP000694395">
    <property type="component" value="Chromosome 1"/>
</dbReference>
<keyword evidence="24" id="KW-1185">Reference proteome</keyword>
<dbReference type="UniPathway" id="UPA00051">
    <property type="reaction ID" value="UER00081"/>
</dbReference>
<dbReference type="SUPFAM" id="SSF56507">
    <property type="entry name" value="Methionine synthase activation domain-like"/>
    <property type="match status" value="1"/>
</dbReference>
<dbReference type="Gene3D" id="1.10.1240.10">
    <property type="entry name" value="Methionine synthase domain"/>
    <property type="match status" value="1"/>
</dbReference>
<organism evidence="23 24">
    <name type="scientific">Oncorhynchus mykiss</name>
    <name type="common">Rainbow trout</name>
    <name type="synonym">Salmo gairdneri</name>
    <dbReference type="NCBI Taxonomy" id="8022"/>
    <lineage>
        <taxon>Eukaryota</taxon>
        <taxon>Metazoa</taxon>
        <taxon>Chordata</taxon>
        <taxon>Craniata</taxon>
        <taxon>Vertebrata</taxon>
        <taxon>Euteleostomi</taxon>
        <taxon>Actinopterygii</taxon>
        <taxon>Neopterygii</taxon>
        <taxon>Teleostei</taxon>
        <taxon>Protacanthopterygii</taxon>
        <taxon>Salmoniformes</taxon>
        <taxon>Salmonidae</taxon>
        <taxon>Salmoninae</taxon>
        <taxon>Oncorhynchus</taxon>
    </lineage>
</organism>
<comment type="pathway">
    <text evidence="3 15">Amino-acid biosynthesis; L-methionine biosynthesis via de novo pathway; L-methionine from L-homocysteine (MetH route): step 1/1.</text>
</comment>
<dbReference type="InterPro" id="IPR037010">
    <property type="entry name" value="VitB12-dep_Met_synth_activ_sf"/>
</dbReference>
<feature type="domain" description="AdoMet activation" evidence="21">
    <location>
        <begin position="859"/>
        <end position="1201"/>
    </location>
</feature>
<evidence type="ECO:0000313" key="23">
    <source>
        <dbReference type="Ensembl" id="ENSOMYP00000125960.1"/>
    </source>
</evidence>
<evidence type="ECO:0000256" key="10">
    <source>
        <dbReference type="ARBA" id="ARBA00022691"/>
    </source>
</evidence>
<dbReference type="CDD" id="cd00740">
    <property type="entry name" value="MeTr"/>
    <property type="match status" value="1"/>
</dbReference>
<dbReference type="PROSITE" id="PS50974">
    <property type="entry name" value="ADOMET_ACTIVATION"/>
    <property type="match status" value="1"/>
</dbReference>
<evidence type="ECO:0000256" key="11">
    <source>
        <dbReference type="ARBA" id="ARBA00022723"/>
    </source>
</evidence>
<evidence type="ECO:0000256" key="9">
    <source>
        <dbReference type="ARBA" id="ARBA00022679"/>
    </source>
</evidence>
<dbReference type="InterPro" id="IPR000489">
    <property type="entry name" value="Pterin-binding_dom"/>
</dbReference>
<evidence type="ECO:0000256" key="1">
    <source>
        <dbReference type="ARBA" id="ARBA00001947"/>
    </source>
</evidence>